<evidence type="ECO:0000256" key="5">
    <source>
        <dbReference type="PIRSR" id="PIRSR000106-1"/>
    </source>
</evidence>
<dbReference type="InterPro" id="IPR001891">
    <property type="entry name" value="Malic_OxRdtase"/>
</dbReference>
<dbReference type="Proteomes" id="UP000654370">
    <property type="component" value="Unassembled WGS sequence"/>
</dbReference>
<dbReference type="SUPFAM" id="SSF51735">
    <property type="entry name" value="NAD(P)-binding Rossmann-fold domains"/>
    <property type="match status" value="1"/>
</dbReference>
<dbReference type="InterPro" id="IPR015884">
    <property type="entry name" value="Malic_enzyme_CS"/>
</dbReference>
<feature type="active site" description="Proton donor" evidence="5">
    <location>
        <position position="92"/>
    </location>
</feature>
<organism evidence="12 13">
    <name type="scientific">Mortierella isabellina</name>
    <name type="common">Filamentous fungus</name>
    <name type="synonym">Umbelopsis isabellina</name>
    <dbReference type="NCBI Taxonomy" id="91625"/>
    <lineage>
        <taxon>Eukaryota</taxon>
        <taxon>Fungi</taxon>
        <taxon>Fungi incertae sedis</taxon>
        <taxon>Mucoromycota</taxon>
        <taxon>Mucoromycotina</taxon>
        <taxon>Umbelopsidomycetes</taxon>
        <taxon>Umbelopsidales</taxon>
        <taxon>Umbelopsidaceae</taxon>
        <taxon>Umbelopsis</taxon>
    </lineage>
</organism>
<feature type="binding site" evidence="6">
    <location>
        <position position="417"/>
    </location>
    <ligand>
        <name>(S)-malate</name>
        <dbReference type="ChEBI" id="CHEBI:15589"/>
    </ligand>
</feature>
<dbReference type="GO" id="GO:0004471">
    <property type="term" value="F:malate dehydrogenase (decarboxylating) (NAD+) activity"/>
    <property type="evidence" value="ECO:0007669"/>
    <property type="project" value="TreeGrafter"/>
</dbReference>
<dbReference type="PIRSF" id="PIRSF000106">
    <property type="entry name" value="ME"/>
    <property type="match status" value="1"/>
</dbReference>
<evidence type="ECO:0000256" key="1">
    <source>
        <dbReference type="ARBA" id="ARBA00001936"/>
    </source>
</evidence>
<keyword evidence="13" id="KW-1185">Reference proteome</keyword>
<dbReference type="Gene3D" id="3.40.50.10380">
    <property type="entry name" value="Malic enzyme, N-terminal domain"/>
    <property type="match status" value="1"/>
</dbReference>
<name>A0A8H7Q5R5_MORIS</name>
<feature type="binding site" evidence="7">
    <location>
        <position position="271"/>
    </location>
    <ligand>
        <name>a divalent metal cation</name>
        <dbReference type="ChEBI" id="CHEBI:60240"/>
    </ligand>
</feature>
<evidence type="ECO:0000256" key="8">
    <source>
        <dbReference type="RuleBase" id="RU003426"/>
    </source>
</evidence>
<comment type="cofactor">
    <cofactor evidence="7">
        <name>Mg(2+)</name>
        <dbReference type="ChEBI" id="CHEBI:18420"/>
    </cofactor>
    <cofactor evidence="7">
        <name>Mn(2+)</name>
        <dbReference type="ChEBI" id="CHEBI:29035"/>
    </cofactor>
    <text evidence="7">Divalent metal cations. Prefers magnesium or manganese.</text>
</comment>
<dbReference type="Pfam" id="PF00390">
    <property type="entry name" value="malic"/>
    <property type="match status" value="1"/>
</dbReference>
<dbReference type="AlphaFoldDB" id="A0A8H7Q5R5"/>
<feature type="binding site" evidence="7">
    <location>
        <position position="248"/>
    </location>
    <ligand>
        <name>a divalent metal cation</name>
        <dbReference type="ChEBI" id="CHEBI:60240"/>
    </ligand>
</feature>
<dbReference type="GO" id="GO:0005739">
    <property type="term" value="C:mitochondrion"/>
    <property type="evidence" value="ECO:0007669"/>
    <property type="project" value="TreeGrafter"/>
</dbReference>
<dbReference type="NCBIfam" id="NF010052">
    <property type="entry name" value="PRK13529.1"/>
    <property type="match status" value="1"/>
</dbReference>
<dbReference type="PANTHER" id="PTHR23406">
    <property type="entry name" value="MALIC ENZYME-RELATED"/>
    <property type="match status" value="1"/>
</dbReference>
<evidence type="ECO:0000256" key="7">
    <source>
        <dbReference type="PIRSR" id="PIRSR000106-3"/>
    </source>
</evidence>
<evidence type="ECO:0000256" key="9">
    <source>
        <dbReference type="SAM" id="MobiDB-lite"/>
    </source>
</evidence>
<reference evidence="12" key="1">
    <citation type="submission" date="2020-12" db="EMBL/GenBank/DDBJ databases">
        <title>Metabolic potential, ecology and presence of endohyphal bacteria is reflected in genomic diversity of Mucoromycotina.</title>
        <authorList>
            <person name="Muszewska A."/>
            <person name="Okrasinska A."/>
            <person name="Steczkiewicz K."/>
            <person name="Drgas O."/>
            <person name="Orlowska M."/>
            <person name="Perlinska-Lenart U."/>
            <person name="Aleksandrzak-Piekarczyk T."/>
            <person name="Szatraj K."/>
            <person name="Zielenkiewicz U."/>
            <person name="Pilsyk S."/>
            <person name="Malc E."/>
            <person name="Mieczkowski P."/>
            <person name="Kruszewska J.S."/>
            <person name="Biernat P."/>
            <person name="Pawlowska J."/>
        </authorList>
    </citation>
    <scope>NUCLEOTIDE SEQUENCE</scope>
    <source>
        <strain evidence="12">WA0000067209</strain>
    </source>
</reference>
<dbReference type="CDD" id="cd05312">
    <property type="entry name" value="NAD_bind_1_malic_enz"/>
    <property type="match status" value="1"/>
</dbReference>
<feature type="binding site" evidence="6">
    <location>
        <position position="158"/>
    </location>
    <ligand>
        <name>(S)-malate</name>
        <dbReference type="ChEBI" id="CHEBI:15589"/>
    </ligand>
</feature>
<dbReference type="InterPro" id="IPR046346">
    <property type="entry name" value="Aminoacid_DH-like_N_sf"/>
</dbReference>
<dbReference type="GO" id="GO:0006108">
    <property type="term" value="P:malate metabolic process"/>
    <property type="evidence" value="ECO:0007669"/>
    <property type="project" value="TreeGrafter"/>
</dbReference>
<accession>A0A8H7Q5R5</accession>
<evidence type="ECO:0000256" key="4">
    <source>
        <dbReference type="ARBA" id="ARBA00023002"/>
    </source>
</evidence>
<sequence length="574" mass="63435">MSPAKQYDAKTPHLNLGTSMPESTRSALGLQGLMPPKVESLDVQKKRALLQLRSKSTDMEKYMFMANLRNTNTTLFYKLICDELEEMAPIIYTPTVGKACQEYSNIYPFLAPIGVPDGLYITKNSLSNLPQILENYSSALSKGAALQPEIAVISDGSRILGLGDLGLNGMGIPVGKLQLYVAGAGIDPRKTLPILLDLGTNNPALLNDDLYLGIKEKRPSDEEFYEAVDKTMEALYKEYPDILIQFEDWSTEHAFELLTKYQHKHFCFNDDIQGTGAVILGGLINAFRLVEKDVPLDKHRLLFFGAGSAAVGVARLICDYFVIERGMSEEQAKSMFWMVDSKGLVRDNRGDQLPEHKKYFSRKDDTGADLKELADIVDVIKPTALIGLSSQPNKFDTDVLKKMGKLNDRPIVFPLSNPASQAECNFEDAMKETNNKVLFASGTAFPPYKIPKTGETKVPGQGNNVYVFPGIGLGGILAKAKHITNSMILAAANGVANSLNEEERSKGDLYPSLKRIRDVSAIVAAHVCQAAEKEKALTNKKLEGKNLDELAKIMKEKMWSPDKNEKEIIEDTTR</sequence>
<dbReference type="OrthoDB" id="5365701at2759"/>
<dbReference type="SMART" id="SM01274">
    <property type="entry name" value="malic"/>
    <property type="match status" value="1"/>
</dbReference>
<dbReference type="InterPro" id="IPR012301">
    <property type="entry name" value="Malic_N_dom"/>
</dbReference>
<feature type="region of interest" description="Disordered" evidence="9">
    <location>
        <begin position="1"/>
        <end position="22"/>
    </location>
</feature>
<feature type="active site" description="Proton acceptor" evidence="5">
    <location>
        <position position="176"/>
    </location>
</feature>
<dbReference type="EMBL" id="JAEPQZ010000001">
    <property type="protein sequence ID" value="KAG2186311.1"/>
    <property type="molecule type" value="Genomic_DNA"/>
</dbReference>
<evidence type="ECO:0000256" key="2">
    <source>
        <dbReference type="ARBA" id="ARBA00008785"/>
    </source>
</evidence>
<dbReference type="PROSITE" id="PS00331">
    <property type="entry name" value="MALIC_ENZYMES"/>
    <property type="match status" value="1"/>
</dbReference>
<dbReference type="FunFam" id="3.40.50.720:FF:000182">
    <property type="entry name" value="NAD-dependent malic enzyme"/>
    <property type="match status" value="1"/>
</dbReference>
<comment type="cofactor">
    <cofactor evidence="1">
        <name>Mn(2+)</name>
        <dbReference type="ChEBI" id="CHEBI:29035"/>
    </cofactor>
</comment>
<dbReference type="SMART" id="SM00919">
    <property type="entry name" value="Malic_M"/>
    <property type="match status" value="1"/>
</dbReference>
<dbReference type="GO" id="GO:0051287">
    <property type="term" value="F:NAD binding"/>
    <property type="evidence" value="ECO:0007669"/>
    <property type="project" value="InterPro"/>
</dbReference>
<comment type="caution">
    <text evidence="12">The sequence shown here is derived from an EMBL/GenBank/DDBJ whole genome shotgun (WGS) entry which is preliminary data.</text>
</comment>
<feature type="binding site" evidence="6">
    <location>
        <position position="463"/>
    </location>
    <ligand>
        <name>(S)-malate</name>
        <dbReference type="ChEBI" id="CHEBI:15589"/>
    </ligand>
</feature>
<dbReference type="PRINTS" id="PR00072">
    <property type="entry name" value="MALOXRDTASE"/>
</dbReference>
<dbReference type="GO" id="GO:0046872">
    <property type="term" value="F:metal ion binding"/>
    <property type="evidence" value="ECO:0007669"/>
    <property type="project" value="UniProtKB-KW"/>
</dbReference>
<evidence type="ECO:0000259" key="10">
    <source>
        <dbReference type="SMART" id="SM00919"/>
    </source>
</evidence>
<proteinExistence type="inferred from homology"/>
<evidence type="ECO:0000313" key="12">
    <source>
        <dbReference type="EMBL" id="KAG2186311.1"/>
    </source>
</evidence>
<comment type="similarity">
    <text evidence="2 8">Belongs to the malic enzymes family.</text>
</comment>
<evidence type="ECO:0000256" key="6">
    <source>
        <dbReference type="PIRSR" id="PIRSR000106-2"/>
    </source>
</evidence>
<keyword evidence="3 7" id="KW-0479">Metal-binding</keyword>
<evidence type="ECO:0000259" key="11">
    <source>
        <dbReference type="SMART" id="SM01274"/>
    </source>
</evidence>
<dbReference type="InterPro" id="IPR012302">
    <property type="entry name" value="Malic_NAD-bd"/>
</dbReference>
<feature type="domain" description="Malic enzyme N-terminal" evidence="11">
    <location>
        <begin position="69"/>
        <end position="262"/>
    </location>
</feature>
<evidence type="ECO:0000313" key="13">
    <source>
        <dbReference type="Proteomes" id="UP000654370"/>
    </source>
</evidence>
<feature type="binding site" evidence="7">
    <location>
        <position position="247"/>
    </location>
    <ligand>
        <name>a divalent metal cation</name>
        <dbReference type="ChEBI" id="CHEBI:60240"/>
    </ligand>
</feature>
<feature type="domain" description="Malic enzyme NAD-binding" evidence="10">
    <location>
        <begin position="272"/>
        <end position="532"/>
    </location>
</feature>
<dbReference type="InterPro" id="IPR036291">
    <property type="entry name" value="NAD(P)-bd_dom_sf"/>
</dbReference>
<evidence type="ECO:0000256" key="3">
    <source>
        <dbReference type="ARBA" id="ARBA00022723"/>
    </source>
</evidence>
<protein>
    <recommendedName>
        <fullName evidence="8">Malic enzyme</fullName>
    </recommendedName>
</protein>
<dbReference type="InterPro" id="IPR037062">
    <property type="entry name" value="Malic_N_dom_sf"/>
</dbReference>
<dbReference type="SUPFAM" id="SSF53223">
    <property type="entry name" value="Aminoacid dehydrogenase-like, N-terminal domain"/>
    <property type="match status" value="1"/>
</dbReference>
<gene>
    <name evidence="12" type="ORF">INT43_002749</name>
</gene>
<dbReference type="Gene3D" id="3.40.50.720">
    <property type="entry name" value="NAD(P)-binding Rossmann-like Domain"/>
    <property type="match status" value="1"/>
</dbReference>
<dbReference type="PANTHER" id="PTHR23406:SF32">
    <property type="entry name" value="NADP-DEPENDENT MALIC ENZYME"/>
    <property type="match status" value="1"/>
</dbReference>
<dbReference type="Pfam" id="PF03949">
    <property type="entry name" value="Malic_M"/>
    <property type="match status" value="1"/>
</dbReference>
<keyword evidence="4 8" id="KW-0560">Oxidoreductase</keyword>